<dbReference type="InterPro" id="IPR000719">
    <property type="entry name" value="Prot_kinase_dom"/>
</dbReference>
<dbReference type="Gene3D" id="1.10.510.10">
    <property type="entry name" value="Transferase(Phosphotransferase) domain 1"/>
    <property type="match status" value="1"/>
</dbReference>
<dbReference type="Proteomes" id="UP000580839">
    <property type="component" value="Unassembled WGS sequence"/>
</dbReference>
<dbReference type="AlphaFoldDB" id="A0A849SHE9"/>
<dbReference type="SMART" id="SM00220">
    <property type="entry name" value="S_TKc"/>
    <property type="match status" value="1"/>
</dbReference>
<proteinExistence type="predicted"/>
<dbReference type="PANTHER" id="PTHR43289">
    <property type="entry name" value="MITOGEN-ACTIVATED PROTEIN KINASE KINASE KINASE 20-RELATED"/>
    <property type="match status" value="1"/>
</dbReference>
<keyword evidence="6" id="KW-0812">Transmembrane</keyword>
<keyword evidence="6" id="KW-0472">Membrane</keyword>
<protein>
    <submittedName>
        <fullName evidence="8">Serine/threonine protein kinase</fullName>
    </submittedName>
</protein>
<dbReference type="PROSITE" id="PS50011">
    <property type="entry name" value="PROTEIN_KINASE_DOM"/>
    <property type="match status" value="1"/>
</dbReference>
<evidence type="ECO:0000256" key="5">
    <source>
        <dbReference type="PROSITE-ProRule" id="PRU10141"/>
    </source>
</evidence>
<feature type="domain" description="Protein kinase" evidence="7">
    <location>
        <begin position="218"/>
        <end position="489"/>
    </location>
</feature>
<evidence type="ECO:0000259" key="7">
    <source>
        <dbReference type="PROSITE" id="PS50011"/>
    </source>
</evidence>
<feature type="transmembrane region" description="Helical" evidence="6">
    <location>
        <begin position="150"/>
        <end position="170"/>
    </location>
</feature>
<evidence type="ECO:0000256" key="1">
    <source>
        <dbReference type="ARBA" id="ARBA00022679"/>
    </source>
</evidence>
<dbReference type="GO" id="GO:0004674">
    <property type="term" value="F:protein serine/threonine kinase activity"/>
    <property type="evidence" value="ECO:0007669"/>
    <property type="project" value="UniProtKB-KW"/>
</dbReference>
<evidence type="ECO:0000256" key="3">
    <source>
        <dbReference type="ARBA" id="ARBA00022777"/>
    </source>
</evidence>
<organism evidence="8 9">
    <name type="scientific">Eiseniibacteriota bacterium</name>
    <dbReference type="NCBI Taxonomy" id="2212470"/>
    <lineage>
        <taxon>Bacteria</taxon>
        <taxon>Candidatus Eiseniibacteriota</taxon>
    </lineage>
</organism>
<dbReference type="CDD" id="cd14014">
    <property type="entry name" value="STKc_PknB_like"/>
    <property type="match status" value="1"/>
</dbReference>
<feature type="transmembrane region" description="Helical" evidence="6">
    <location>
        <begin position="37"/>
        <end position="63"/>
    </location>
</feature>
<keyword evidence="4 5" id="KW-0067">ATP-binding</keyword>
<gene>
    <name evidence="8" type="ORF">HOP12_06895</name>
</gene>
<evidence type="ECO:0000313" key="8">
    <source>
        <dbReference type="EMBL" id="NOT33881.1"/>
    </source>
</evidence>
<dbReference type="PROSITE" id="PS00108">
    <property type="entry name" value="PROTEIN_KINASE_ST"/>
    <property type="match status" value="1"/>
</dbReference>
<evidence type="ECO:0000313" key="9">
    <source>
        <dbReference type="Proteomes" id="UP000580839"/>
    </source>
</evidence>
<evidence type="ECO:0000256" key="6">
    <source>
        <dbReference type="SAM" id="Phobius"/>
    </source>
</evidence>
<feature type="transmembrane region" description="Helical" evidence="6">
    <location>
        <begin position="182"/>
        <end position="203"/>
    </location>
</feature>
<sequence>MARLIPARLLAALRPNETARQELPGEMIRESRHRVRVAAALGAMAYTAFLIFEASGVVASNALEHRIDLTHDVLGVGICSSLLAIASLRAVSDRGVLFAALSAEWILSTVISIAVPWASFERTGHAQSLTWVVPILILFALLVPVPPRRALMISILCAATMPIGLAFLAFGGRVVVHASEYWASLLTGSIAVAIASSASRTVYRAGRQIAAAQTVGSYELLERLGEGGMGEVWKARHLLLARPAAVKLILPERLQGAQEQRESAVSRFTREAQVTAGLRSPHTVELFDFGVSGDGALYYAMELLDGLTLQHFVYRYGPVEPRRAVHWLQQACHSLGEAHAQALTHRDIKPANLFLCRYGRDVDFLKVLDFGLTKPTVPQPDQGLTTPGIAVGTPGYMAPEQVFGLQTSPATDLYALGCVAYWLLAGVKPFEADSGGELLRLHAQESPPRLSLKAAQSIPPRLESVIMACLSKDPAARPRDADALSHELSRSLDDAPWTSADAQSWWQSYPSK</sequence>
<comment type="caution">
    <text evidence="8">The sequence shown here is derived from an EMBL/GenBank/DDBJ whole genome shotgun (WGS) entry which is preliminary data.</text>
</comment>
<dbReference type="Pfam" id="PF00069">
    <property type="entry name" value="Pkinase"/>
    <property type="match status" value="1"/>
</dbReference>
<feature type="transmembrane region" description="Helical" evidence="6">
    <location>
        <begin position="95"/>
        <end position="118"/>
    </location>
</feature>
<keyword evidence="8" id="KW-0723">Serine/threonine-protein kinase</keyword>
<dbReference type="InterPro" id="IPR011009">
    <property type="entry name" value="Kinase-like_dom_sf"/>
</dbReference>
<dbReference type="SUPFAM" id="SSF56112">
    <property type="entry name" value="Protein kinase-like (PK-like)"/>
    <property type="match status" value="1"/>
</dbReference>
<dbReference type="InterPro" id="IPR017441">
    <property type="entry name" value="Protein_kinase_ATP_BS"/>
</dbReference>
<dbReference type="PANTHER" id="PTHR43289:SF6">
    <property type="entry name" value="SERINE_THREONINE-PROTEIN KINASE NEKL-3"/>
    <property type="match status" value="1"/>
</dbReference>
<feature type="transmembrane region" description="Helical" evidence="6">
    <location>
        <begin position="69"/>
        <end position="88"/>
    </location>
</feature>
<dbReference type="Gene3D" id="3.30.200.20">
    <property type="entry name" value="Phosphorylase Kinase, domain 1"/>
    <property type="match status" value="1"/>
</dbReference>
<keyword evidence="2 5" id="KW-0547">Nucleotide-binding</keyword>
<keyword evidence="6" id="KW-1133">Transmembrane helix</keyword>
<keyword evidence="3 8" id="KW-0418">Kinase</keyword>
<reference evidence="8 9" key="1">
    <citation type="submission" date="2020-04" db="EMBL/GenBank/DDBJ databases">
        <title>Metagenomic profiling of ammonia- and methane-oxidizing microorganisms in a Dutch drinking water treatment plant.</title>
        <authorList>
            <person name="Poghosyan L."/>
            <person name="Leucker S."/>
        </authorList>
    </citation>
    <scope>NUCLEOTIDE SEQUENCE [LARGE SCALE GENOMIC DNA]</scope>
    <source>
        <strain evidence="8">S-RSF-IL-03</strain>
    </source>
</reference>
<keyword evidence="1" id="KW-0808">Transferase</keyword>
<dbReference type="GO" id="GO:0005524">
    <property type="term" value="F:ATP binding"/>
    <property type="evidence" value="ECO:0007669"/>
    <property type="project" value="UniProtKB-UniRule"/>
</dbReference>
<evidence type="ECO:0000256" key="2">
    <source>
        <dbReference type="ARBA" id="ARBA00022741"/>
    </source>
</evidence>
<dbReference type="InterPro" id="IPR008271">
    <property type="entry name" value="Ser/Thr_kinase_AS"/>
</dbReference>
<accession>A0A849SHE9</accession>
<dbReference type="PROSITE" id="PS00107">
    <property type="entry name" value="PROTEIN_KINASE_ATP"/>
    <property type="match status" value="1"/>
</dbReference>
<feature type="binding site" evidence="5">
    <location>
        <position position="247"/>
    </location>
    <ligand>
        <name>ATP</name>
        <dbReference type="ChEBI" id="CHEBI:30616"/>
    </ligand>
</feature>
<dbReference type="EMBL" id="JABFRW010000076">
    <property type="protein sequence ID" value="NOT33881.1"/>
    <property type="molecule type" value="Genomic_DNA"/>
</dbReference>
<name>A0A849SHE9_UNCEI</name>
<evidence type="ECO:0000256" key="4">
    <source>
        <dbReference type="ARBA" id="ARBA00022840"/>
    </source>
</evidence>
<feature type="transmembrane region" description="Helical" evidence="6">
    <location>
        <begin position="124"/>
        <end position="143"/>
    </location>
</feature>